<evidence type="ECO:0000313" key="3">
    <source>
        <dbReference type="EMBL" id="EIW87009.1"/>
    </source>
</evidence>
<dbReference type="InterPro" id="IPR050302">
    <property type="entry name" value="Rab_GAP_TBC_domain"/>
</dbReference>
<protein>
    <submittedName>
        <fullName evidence="3">RabGAP TBC</fullName>
    </submittedName>
</protein>
<feature type="compositionally biased region" description="Polar residues" evidence="1">
    <location>
        <begin position="65"/>
        <end position="98"/>
    </location>
</feature>
<feature type="region of interest" description="Disordered" evidence="1">
    <location>
        <begin position="23"/>
        <end position="42"/>
    </location>
</feature>
<dbReference type="GO" id="GO:0005096">
    <property type="term" value="F:GTPase activator activity"/>
    <property type="evidence" value="ECO:0007669"/>
    <property type="project" value="TreeGrafter"/>
</dbReference>
<feature type="compositionally biased region" description="Basic and acidic residues" evidence="1">
    <location>
        <begin position="193"/>
        <end position="202"/>
    </location>
</feature>
<reference evidence="4" key="1">
    <citation type="journal article" date="2012" name="Science">
        <title>The Paleozoic origin of enzymatic lignin decomposition reconstructed from 31 fungal genomes.</title>
        <authorList>
            <person name="Floudas D."/>
            <person name="Binder M."/>
            <person name="Riley R."/>
            <person name="Barry K."/>
            <person name="Blanchette R.A."/>
            <person name="Henrissat B."/>
            <person name="Martinez A.T."/>
            <person name="Otillar R."/>
            <person name="Spatafora J.W."/>
            <person name="Yadav J.S."/>
            <person name="Aerts A."/>
            <person name="Benoit I."/>
            <person name="Boyd A."/>
            <person name="Carlson A."/>
            <person name="Copeland A."/>
            <person name="Coutinho P.M."/>
            <person name="de Vries R.P."/>
            <person name="Ferreira P."/>
            <person name="Findley K."/>
            <person name="Foster B."/>
            <person name="Gaskell J."/>
            <person name="Glotzer D."/>
            <person name="Gorecki P."/>
            <person name="Heitman J."/>
            <person name="Hesse C."/>
            <person name="Hori C."/>
            <person name="Igarashi K."/>
            <person name="Jurgens J.A."/>
            <person name="Kallen N."/>
            <person name="Kersten P."/>
            <person name="Kohler A."/>
            <person name="Kuees U."/>
            <person name="Kumar T.K.A."/>
            <person name="Kuo A."/>
            <person name="LaButti K."/>
            <person name="Larrondo L.F."/>
            <person name="Lindquist E."/>
            <person name="Ling A."/>
            <person name="Lombard V."/>
            <person name="Lucas S."/>
            <person name="Lundell T."/>
            <person name="Martin R."/>
            <person name="McLaughlin D.J."/>
            <person name="Morgenstern I."/>
            <person name="Morin E."/>
            <person name="Murat C."/>
            <person name="Nagy L.G."/>
            <person name="Nolan M."/>
            <person name="Ohm R.A."/>
            <person name="Patyshakuliyeva A."/>
            <person name="Rokas A."/>
            <person name="Ruiz-Duenas F.J."/>
            <person name="Sabat G."/>
            <person name="Salamov A."/>
            <person name="Samejima M."/>
            <person name="Schmutz J."/>
            <person name="Slot J.C."/>
            <person name="St John F."/>
            <person name="Stenlid J."/>
            <person name="Sun H."/>
            <person name="Sun S."/>
            <person name="Syed K."/>
            <person name="Tsang A."/>
            <person name="Wiebenga A."/>
            <person name="Young D."/>
            <person name="Pisabarro A."/>
            <person name="Eastwood D.C."/>
            <person name="Martin F."/>
            <person name="Cullen D."/>
            <person name="Grigoriev I.V."/>
            <person name="Hibbett D.S."/>
        </authorList>
    </citation>
    <scope>NUCLEOTIDE SEQUENCE [LARGE SCALE GENOMIC DNA]</scope>
    <source>
        <strain evidence="4">RWD-64-598 SS2</strain>
    </source>
</reference>
<feature type="region of interest" description="Disordered" evidence="1">
    <location>
        <begin position="49"/>
        <end position="274"/>
    </location>
</feature>
<dbReference type="Pfam" id="PF00566">
    <property type="entry name" value="RabGAP-TBC"/>
    <property type="match status" value="1"/>
</dbReference>
<organism evidence="3 4">
    <name type="scientific">Coniophora puteana (strain RWD-64-598)</name>
    <name type="common">Brown rot fungus</name>
    <dbReference type="NCBI Taxonomy" id="741705"/>
    <lineage>
        <taxon>Eukaryota</taxon>
        <taxon>Fungi</taxon>
        <taxon>Dikarya</taxon>
        <taxon>Basidiomycota</taxon>
        <taxon>Agaricomycotina</taxon>
        <taxon>Agaricomycetes</taxon>
        <taxon>Agaricomycetidae</taxon>
        <taxon>Boletales</taxon>
        <taxon>Coniophorineae</taxon>
        <taxon>Coniophoraceae</taxon>
        <taxon>Coniophora</taxon>
    </lineage>
</organism>
<dbReference type="InterPro" id="IPR000195">
    <property type="entry name" value="Rab-GAP-TBC_dom"/>
</dbReference>
<proteinExistence type="predicted"/>
<sequence>MSGDGHTSPKADALAGNRLSSDIDDAFEDCGDDDSTSLELDSAAIRKQLQENYAQDGQEHAETEAGSSVHGQDTSVSTFYLDGSTSGDPNSRPLSSLAHSPGGPYTPDEFNIDFSKISLSEDPAEVAQEDDSLDAKEEPLEHEQTVGDHDPRASLASELTTSGSEDRAGSPIRFATESEEERSISSDDVTSLPREEEKREPPPQHPSDSQPETPGAADSTKHSYSLSQPPPSKTSSSSVPRPKPTRSAGPSALQKVVSRTRPPFLPPKDKREDEKHLQDWETMMALSRVAEEKRRKALQERRAAREARIEQSIPMWQKEIMPDWRVVNKNPSLRKLWWNGIPAKLRADLWQRAVGNPLALSQSNYVTCLARAKRALTSGVFPADTLASMEEDIITTLPALHIFHPDTGPLYQDLKDMLCAWVVSRADEGLGYTHGAAKIAAMFLLNMAPPQAFTTMRNLLERHCIRSFYGGSASNDDVEAYYRIFDTLLADGMPKIYFNFKQHHISPAVYLPEWIIPLFLDHLPFEACARLWDVLLLEGDAFLFRAALAILAVLEPRLFFPERRELLELLRGENKAALEVAKRDGRPLNAGKYEIYGVDEETLWERIEGMDEWWRESTWKRLTQRELPDL</sequence>
<dbReference type="RefSeq" id="XP_007763633.1">
    <property type="nucleotide sequence ID" value="XM_007765443.1"/>
</dbReference>
<dbReference type="SUPFAM" id="SSF47923">
    <property type="entry name" value="Ypt/Rab-GAP domain of gyp1p"/>
    <property type="match status" value="2"/>
</dbReference>
<feature type="compositionally biased region" description="Acidic residues" evidence="1">
    <location>
        <begin position="122"/>
        <end position="132"/>
    </location>
</feature>
<dbReference type="KEGG" id="cput:CONPUDRAFT_115976"/>
<dbReference type="EMBL" id="JH711573">
    <property type="protein sequence ID" value="EIW87009.1"/>
    <property type="molecule type" value="Genomic_DNA"/>
</dbReference>
<name>A0A5M3N6E6_CONPW</name>
<dbReference type="Proteomes" id="UP000053558">
    <property type="component" value="Unassembled WGS sequence"/>
</dbReference>
<evidence type="ECO:0000256" key="1">
    <source>
        <dbReference type="SAM" id="MobiDB-lite"/>
    </source>
</evidence>
<evidence type="ECO:0000313" key="4">
    <source>
        <dbReference type="Proteomes" id="UP000053558"/>
    </source>
</evidence>
<dbReference type="InterPro" id="IPR035969">
    <property type="entry name" value="Rab-GAP_TBC_sf"/>
</dbReference>
<dbReference type="GO" id="GO:0031267">
    <property type="term" value="F:small GTPase binding"/>
    <property type="evidence" value="ECO:0007669"/>
    <property type="project" value="TreeGrafter"/>
</dbReference>
<dbReference type="PANTHER" id="PTHR47219">
    <property type="entry name" value="RAB GTPASE-ACTIVATING PROTEIN 1-LIKE"/>
    <property type="match status" value="1"/>
</dbReference>
<dbReference type="Gene3D" id="1.10.8.270">
    <property type="entry name" value="putative rabgap domain of human tbc1 domain family member 14 like domains"/>
    <property type="match status" value="1"/>
</dbReference>
<accession>A0A5M3N6E6</accession>
<dbReference type="GeneID" id="19199193"/>
<keyword evidence="4" id="KW-1185">Reference proteome</keyword>
<dbReference type="SMART" id="SM00164">
    <property type="entry name" value="TBC"/>
    <property type="match status" value="1"/>
</dbReference>
<comment type="caution">
    <text evidence="3">The sequence shown here is derived from an EMBL/GenBank/DDBJ whole genome shotgun (WGS) entry which is preliminary data.</text>
</comment>
<dbReference type="PANTHER" id="PTHR47219:SF15">
    <property type="entry name" value="TBC1 DOMAIN FAMILY MEMBER 12 ISOFORM X1"/>
    <property type="match status" value="1"/>
</dbReference>
<feature type="domain" description="Rab-GAP TBC" evidence="2">
    <location>
        <begin position="340"/>
        <end position="539"/>
    </location>
</feature>
<feature type="compositionally biased region" description="Basic and acidic residues" evidence="1">
    <location>
        <begin position="133"/>
        <end position="152"/>
    </location>
</feature>
<dbReference type="OMA" id="KLRASMW"/>
<dbReference type="Gene3D" id="1.10.472.80">
    <property type="entry name" value="Ypt/Rab-GAP domain of gyp1p, domain 3"/>
    <property type="match status" value="1"/>
</dbReference>
<dbReference type="AlphaFoldDB" id="A0A5M3N6E6"/>
<dbReference type="Gene3D" id="1.10.10.750">
    <property type="entry name" value="Ypt/Rab-GAP domain of gyp1p, domain 1"/>
    <property type="match status" value="1"/>
</dbReference>
<evidence type="ECO:0000259" key="2">
    <source>
        <dbReference type="PROSITE" id="PS50086"/>
    </source>
</evidence>
<gene>
    <name evidence="3" type="ORF">CONPUDRAFT_115976</name>
</gene>
<feature type="compositionally biased region" description="Acidic residues" evidence="1">
    <location>
        <begin position="23"/>
        <end position="36"/>
    </location>
</feature>
<dbReference type="OrthoDB" id="289721at2759"/>
<dbReference type="PROSITE" id="PS50086">
    <property type="entry name" value="TBC_RABGAP"/>
    <property type="match status" value="1"/>
</dbReference>